<proteinExistence type="predicted"/>
<geneLocation type="chloroplast" evidence="1"/>
<evidence type="ECO:0000313" key="1">
    <source>
        <dbReference type="EMBL" id="ABB81987.1"/>
    </source>
</evidence>
<accession>Q20F19</accession>
<sequence length="101" mass="11358">MEVLRGVGEDCYAHQHFTRGSVGEKPSKKAKGVAPLFFKLHSAFFEVEEYLYAPFSTFRMGNVLKGVAFLFNTPMGVSKRGRLFGFMKTRLKKTGLSLKTC</sequence>
<keyword evidence="1" id="KW-0934">Plastid</keyword>
<dbReference type="AlphaFoldDB" id="Q20F19"/>
<protein>
    <submittedName>
        <fullName evidence="1">Uncharacterized protein</fullName>
    </submittedName>
</protein>
<dbReference type="EMBL" id="DQ291132">
    <property type="protein sequence ID" value="ABB81987.1"/>
    <property type="molecule type" value="Genomic_DNA"/>
</dbReference>
<dbReference type="GeneID" id="4100163"/>
<dbReference type="RefSeq" id="YP_635826.1">
    <property type="nucleotide sequence ID" value="NC_008099.1"/>
</dbReference>
<organism evidence="1">
    <name type="scientific">Oltmannsiellopsis viridis</name>
    <name type="common">Marine flagellate</name>
    <name type="synonym">Oltmannsiella viridis</name>
    <dbReference type="NCBI Taxonomy" id="51324"/>
    <lineage>
        <taxon>Eukaryota</taxon>
        <taxon>Viridiplantae</taxon>
        <taxon>Chlorophyta</taxon>
        <taxon>core chlorophytes</taxon>
        <taxon>Ulvophyceae</taxon>
        <taxon>OUU clade</taxon>
        <taxon>Oltmannsiellopsidales</taxon>
        <taxon>Oltmannsiellopsidaceae</taxon>
        <taxon>Oltmannsiellopsis</taxon>
    </lineage>
</organism>
<reference evidence="1" key="2">
    <citation type="journal article" date="2006" name="BMC Biol.">
        <title>The complete chloroplast DNA sequence of the green alga Oltmannsiellopsis viridis reveals a distinctive quadripartite architecture in the chloroplast genome of early diverging ulvophytes.</title>
        <authorList>
            <person name="Pombert J.F."/>
            <person name="Lemieux C."/>
            <person name="Turmel M."/>
        </authorList>
    </citation>
    <scope>NUCLEOTIDE SEQUENCE</scope>
</reference>
<reference evidence="1" key="1">
    <citation type="submission" date="2005-11" db="EMBL/GenBank/DDBJ databases">
        <authorList>
            <person name="Pombert J.-F."/>
            <person name="Lemieux C."/>
            <person name="Turmel M."/>
        </authorList>
    </citation>
    <scope>NUCLEOTIDE SEQUENCE</scope>
</reference>
<gene>
    <name evidence="1" type="primary">orf101</name>
</gene>
<name>Q20F19_OLTVI</name>
<keyword evidence="1" id="KW-0150">Chloroplast</keyword>